<evidence type="ECO:0000313" key="11">
    <source>
        <dbReference type="EMBL" id="KAJ1957956.1"/>
    </source>
</evidence>
<dbReference type="AlphaFoldDB" id="A0A9W8E038"/>
<evidence type="ECO:0000313" key="12">
    <source>
        <dbReference type="Proteomes" id="UP001150925"/>
    </source>
</evidence>
<feature type="region of interest" description="Disordered" evidence="9">
    <location>
        <begin position="141"/>
        <end position="160"/>
    </location>
</feature>
<gene>
    <name evidence="11" type="primary">NOT5</name>
    <name evidence="11" type="ORF">IWQ62_004982</name>
</gene>
<dbReference type="Pfam" id="PF04065">
    <property type="entry name" value="Not3"/>
    <property type="match status" value="1"/>
</dbReference>
<evidence type="ECO:0000256" key="1">
    <source>
        <dbReference type="ARBA" id="ARBA00004123"/>
    </source>
</evidence>
<evidence type="ECO:0000256" key="5">
    <source>
        <dbReference type="ARBA" id="ARBA00022491"/>
    </source>
</evidence>
<sequence length="202" mass="23831">MSSRKLQEKVRKKVTEGIEAFDDTFEKLKTSPNINQKEKYEQDLKKEIKKLQRHRDQIKTWIASTDIKDKRELLENRKMIEKRMEAFKACEKEMKTKAYSKEGLSQITKVDPKEKAKQETSGWITSVVDQLNTQIDMMEAEAESLQSGPRRSKKDSSKLARIRELDQKVERHKWHIQRLELILRSMENGNIAPEQVTEIKDD</sequence>
<dbReference type="GO" id="GO:0006355">
    <property type="term" value="P:regulation of DNA-templated transcription"/>
    <property type="evidence" value="ECO:0007669"/>
    <property type="project" value="InterPro"/>
</dbReference>
<evidence type="ECO:0000256" key="4">
    <source>
        <dbReference type="ARBA" id="ARBA00022490"/>
    </source>
</evidence>
<keyword evidence="6" id="KW-0805">Transcription regulation</keyword>
<dbReference type="Proteomes" id="UP001150925">
    <property type="component" value="Unassembled WGS sequence"/>
</dbReference>
<name>A0A9W8E038_9FUNG</name>
<keyword evidence="5" id="KW-0678">Repressor</keyword>
<evidence type="ECO:0000256" key="6">
    <source>
        <dbReference type="ARBA" id="ARBA00023015"/>
    </source>
</evidence>
<dbReference type="InterPro" id="IPR007207">
    <property type="entry name" value="Not_N"/>
</dbReference>
<comment type="subcellular location">
    <subcellularLocation>
        <location evidence="2">Cytoplasm</location>
    </subcellularLocation>
    <subcellularLocation>
        <location evidence="1">Nucleus</location>
    </subcellularLocation>
</comment>
<keyword evidence="8" id="KW-0539">Nucleus</keyword>
<comment type="similarity">
    <text evidence="3">Belongs to the CNOT2/3/5 family.</text>
</comment>
<accession>A0A9W8E038</accession>
<reference evidence="11" key="1">
    <citation type="submission" date="2022-07" db="EMBL/GenBank/DDBJ databases">
        <title>Phylogenomic reconstructions and comparative analyses of Kickxellomycotina fungi.</title>
        <authorList>
            <person name="Reynolds N.K."/>
            <person name="Stajich J.E."/>
            <person name="Barry K."/>
            <person name="Grigoriev I.V."/>
            <person name="Crous P."/>
            <person name="Smith M.E."/>
        </authorList>
    </citation>
    <scope>NUCLEOTIDE SEQUENCE</scope>
    <source>
        <strain evidence="11">RSA 1196</strain>
    </source>
</reference>
<dbReference type="GO" id="GO:0005737">
    <property type="term" value="C:cytoplasm"/>
    <property type="evidence" value="ECO:0007669"/>
    <property type="project" value="UniProtKB-SubCell"/>
</dbReference>
<evidence type="ECO:0000256" key="8">
    <source>
        <dbReference type="ARBA" id="ARBA00023242"/>
    </source>
</evidence>
<feature type="domain" description="CCR4-Not complex component Not N-terminal" evidence="10">
    <location>
        <begin position="3"/>
        <end position="202"/>
    </location>
</feature>
<dbReference type="PANTHER" id="PTHR23326">
    <property type="entry name" value="CCR4 NOT-RELATED"/>
    <property type="match status" value="1"/>
</dbReference>
<dbReference type="OrthoDB" id="293823at2759"/>
<comment type="caution">
    <text evidence="11">The sequence shown here is derived from an EMBL/GenBank/DDBJ whole genome shotgun (WGS) entry which is preliminary data.</text>
</comment>
<dbReference type="InterPro" id="IPR040168">
    <property type="entry name" value="Not2/3/5"/>
</dbReference>
<feature type="non-terminal residue" evidence="11">
    <location>
        <position position="1"/>
    </location>
</feature>
<proteinExistence type="inferred from homology"/>
<dbReference type="EMBL" id="JANBPY010001860">
    <property type="protein sequence ID" value="KAJ1957956.1"/>
    <property type="molecule type" value="Genomic_DNA"/>
</dbReference>
<organism evidence="11 12">
    <name type="scientific">Dispira parvispora</name>
    <dbReference type="NCBI Taxonomy" id="1520584"/>
    <lineage>
        <taxon>Eukaryota</taxon>
        <taxon>Fungi</taxon>
        <taxon>Fungi incertae sedis</taxon>
        <taxon>Zoopagomycota</taxon>
        <taxon>Kickxellomycotina</taxon>
        <taxon>Dimargaritomycetes</taxon>
        <taxon>Dimargaritales</taxon>
        <taxon>Dimargaritaceae</taxon>
        <taxon>Dispira</taxon>
    </lineage>
</organism>
<keyword evidence="4" id="KW-0963">Cytoplasm</keyword>
<evidence type="ECO:0000256" key="3">
    <source>
        <dbReference type="ARBA" id="ARBA00007682"/>
    </source>
</evidence>
<dbReference type="GO" id="GO:0030015">
    <property type="term" value="C:CCR4-NOT core complex"/>
    <property type="evidence" value="ECO:0007669"/>
    <property type="project" value="InterPro"/>
</dbReference>
<evidence type="ECO:0000256" key="7">
    <source>
        <dbReference type="ARBA" id="ARBA00023163"/>
    </source>
</evidence>
<evidence type="ECO:0000256" key="2">
    <source>
        <dbReference type="ARBA" id="ARBA00004496"/>
    </source>
</evidence>
<evidence type="ECO:0000259" key="10">
    <source>
        <dbReference type="Pfam" id="PF04065"/>
    </source>
</evidence>
<keyword evidence="7" id="KW-0804">Transcription</keyword>
<dbReference type="GO" id="GO:0005634">
    <property type="term" value="C:nucleus"/>
    <property type="evidence" value="ECO:0007669"/>
    <property type="project" value="UniProtKB-SubCell"/>
</dbReference>
<keyword evidence="12" id="KW-1185">Reference proteome</keyword>
<evidence type="ECO:0000256" key="9">
    <source>
        <dbReference type="SAM" id="MobiDB-lite"/>
    </source>
</evidence>
<protein>
    <submittedName>
        <fullName evidence="11">General negative regulator of transcription subunit 5</fullName>
    </submittedName>
</protein>